<dbReference type="GO" id="GO:0008973">
    <property type="term" value="F:phosphopentomutase activity"/>
    <property type="evidence" value="ECO:0007669"/>
    <property type="project" value="TreeGrafter"/>
</dbReference>
<dbReference type="AlphaFoldDB" id="A0A0B1T3U1"/>
<evidence type="ECO:0000313" key="6">
    <source>
        <dbReference type="EMBL" id="KHJ90816.1"/>
    </source>
</evidence>
<keyword evidence="3" id="KW-0460">Magnesium</keyword>
<dbReference type="InterPro" id="IPR005844">
    <property type="entry name" value="A-D-PHexomutase_a/b/a-I"/>
</dbReference>
<sequence>MALTPEAKADLAKKAEDWLAWDKNEKTRTVIAKLYEEKNFPELATRLNGRLLFGTAGIRIRQDAGWTRLNDLTVINITHGFVKHILASIGGKKKAGIAVGYDGRHNSKRYSELIANVFIRNGFPVYLFSAVTPTPVV</sequence>
<protein>
    <submittedName>
        <fullName evidence="6">Phosphoglucomutase/phosphomannomutase, alpha/beta/alpha domain I</fullName>
    </submittedName>
</protein>
<dbReference type="GO" id="GO:0006166">
    <property type="term" value="P:purine ribonucleoside salvage"/>
    <property type="evidence" value="ECO:0007669"/>
    <property type="project" value="TreeGrafter"/>
</dbReference>
<evidence type="ECO:0000256" key="4">
    <source>
        <dbReference type="ARBA" id="ARBA00023235"/>
    </source>
</evidence>
<keyword evidence="7" id="KW-1185">Reference proteome</keyword>
<reference evidence="6 7" key="1">
    <citation type="submission" date="2014-03" db="EMBL/GenBank/DDBJ databases">
        <title>Draft genome of the hookworm Oesophagostomum dentatum.</title>
        <authorList>
            <person name="Mitreva M."/>
        </authorList>
    </citation>
    <scope>NUCLEOTIDE SEQUENCE [LARGE SCALE GENOMIC DNA]</scope>
    <source>
        <strain evidence="6 7">OD-Hann</strain>
    </source>
</reference>
<organism evidence="6 7">
    <name type="scientific">Oesophagostomum dentatum</name>
    <name type="common">Nodular worm</name>
    <dbReference type="NCBI Taxonomy" id="61180"/>
    <lineage>
        <taxon>Eukaryota</taxon>
        <taxon>Metazoa</taxon>
        <taxon>Ecdysozoa</taxon>
        <taxon>Nematoda</taxon>
        <taxon>Chromadorea</taxon>
        <taxon>Rhabditida</taxon>
        <taxon>Rhabditina</taxon>
        <taxon>Rhabditomorpha</taxon>
        <taxon>Strongyloidea</taxon>
        <taxon>Strongylidae</taxon>
        <taxon>Oesophagostomum</taxon>
    </lineage>
</organism>
<dbReference type="PANTHER" id="PTHR45745">
    <property type="entry name" value="PHOSPHOMANNOMUTASE 45A"/>
    <property type="match status" value="1"/>
</dbReference>
<feature type="domain" description="Alpha-D-phosphohexomutase alpha/beta/alpha" evidence="5">
    <location>
        <begin position="51"/>
        <end position="137"/>
    </location>
</feature>
<evidence type="ECO:0000313" key="7">
    <source>
        <dbReference type="Proteomes" id="UP000053660"/>
    </source>
</evidence>
<dbReference type="GO" id="GO:0005634">
    <property type="term" value="C:nucleus"/>
    <property type="evidence" value="ECO:0007669"/>
    <property type="project" value="TreeGrafter"/>
</dbReference>
<proteinExistence type="inferred from homology"/>
<dbReference type="GO" id="GO:0046872">
    <property type="term" value="F:metal ion binding"/>
    <property type="evidence" value="ECO:0007669"/>
    <property type="project" value="UniProtKB-KW"/>
</dbReference>
<evidence type="ECO:0000256" key="1">
    <source>
        <dbReference type="ARBA" id="ARBA00010231"/>
    </source>
</evidence>
<dbReference type="SUPFAM" id="SSF53738">
    <property type="entry name" value="Phosphoglucomutase, first 3 domains"/>
    <property type="match status" value="1"/>
</dbReference>
<evidence type="ECO:0000256" key="3">
    <source>
        <dbReference type="ARBA" id="ARBA00022842"/>
    </source>
</evidence>
<keyword evidence="2" id="KW-0479">Metal-binding</keyword>
<accession>A0A0B1T3U1</accession>
<dbReference type="GO" id="GO:0005975">
    <property type="term" value="P:carbohydrate metabolic process"/>
    <property type="evidence" value="ECO:0007669"/>
    <property type="project" value="InterPro"/>
</dbReference>
<name>A0A0B1T3U1_OESDE</name>
<dbReference type="Gene3D" id="3.40.120.10">
    <property type="entry name" value="Alpha-D-Glucose-1,6-Bisphosphate, subunit A, domain 3"/>
    <property type="match status" value="1"/>
</dbReference>
<dbReference type="Pfam" id="PF02878">
    <property type="entry name" value="PGM_PMM_I"/>
    <property type="match status" value="1"/>
</dbReference>
<dbReference type="Proteomes" id="UP000053660">
    <property type="component" value="Unassembled WGS sequence"/>
</dbReference>
<feature type="non-terminal residue" evidence="6">
    <location>
        <position position="137"/>
    </location>
</feature>
<keyword evidence="4" id="KW-0413">Isomerase</keyword>
<dbReference type="EMBL" id="KN552630">
    <property type="protein sequence ID" value="KHJ90816.1"/>
    <property type="molecule type" value="Genomic_DNA"/>
</dbReference>
<dbReference type="OrthoDB" id="8300170at2759"/>
<comment type="similarity">
    <text evidence="1">Belongs to the phosphohexose mutase family.</text>
</comment>
<evidence type="ECO:0000256" key="2">
    <source>
        <dbReference type="ARBA" id="ARBA00022723"/>
    </source>
</evidence>
<gene>
    <name evidence="6" type="ORF">OESDEN_09332</name>
</gene>
<dbReference type="InterPro" id="IPR016055">
    <property type="entry name" value="A-D-PHexomutase_a/b/a-I/II/III"/>
</dbReference>
<dbReference type="PANTHER" id="PTHR45745:SF1">
    <property type="entry name" value="PHOSPHOGLUCOMUTASE 2B-RELATED"/>
    <property type="match status" value="1"/>
</dbReference>
<evidence type="ECO:0000259" key="5">
    <source>
        <dbReference type="Pfam" id="PF02878"/>
    </source>
</evidence>